<sequence>MLEGKKKLKENSIKEIVGILQTYEADLLQSELVKPKAKPSETSIAFKSTQKYKKVSDSDSDVDLEEMKVFFKQFKNGMKNKCYGFGDYAQECANKIKKKALVTKTWDDSDFDESNKEQGADKNDKGNFLAFEVSLNSHDHSESSGSEIDDSS</sequence>
<protein>
    <submittedName>
        <fullName evidence="2">Uncharacterized protein</fullName>
    </submittedName>
</protein>
<evidence type="ECO:0000256" key="1">
    <source>
        <dbReference type="SAM" id="MobiDB-lite"/>
    </source>
</evidence>
<feature type="compositionally biased region" description="Basic and acidic residues" evidence="1">
    <location>
        <begin position="113"/>
        <end position="125"/>
    </location>
</feature>
<evidence type="ECO:0000313" key="3">
    <source>
        <dbReference type="Proteomes" id="UP000823749"/>
    </source>
</evidence>
<comment type="caution">
    <text evidence="2">The sequence shown here is derived from an EMBL/GenBank/DDBJ whole genome shotgun (WGS) entry which is preliminary data.</text>
</comment>
<reference evidence="2" key="1">
    <citation type="submission" date="2020-08" db="EMBL/GenBank/DDBJ databases">
        <title>Plant Genome Project.</title>
        <authorList>
            <person name="Zhang R.-G."/>
        </authorList>
    </citation>
    <scope>NUCLEOTIDE SEQUENCE</scope>
    <source>
        <strain evidence="2">WSP0</strain>
        <tissue evidence="2">Leaf</tissue>
    </source>
</reference>
<gene>
    <name evidence="2" type="ORF">RHGRI_019808</name>
</gene>
<organism evidence="2 3">
    <name type="scientific">Rhododendron griersonianum</name>
    <dbReference type="NCBI Taxonomy" id="479676"/>
    <lineage>
        <taxon>Eukaryota</taxon>
        <taxon>Viridiplantae</taxon>
        <taxon>Streptophyta</taxon>
        <taxon>Embryophyta</taxon>
        <taxon>Tracheophyta</taxon>
        <taxon>Spermatophyta</taxon>
        <taxon>Magnoliopsida</taxon>
        <taxon>eudicotyledons</taxon>
        <taxon>Gunneridae</taxon>
        <taxon>Pentapetalae</taxon>
        <taxon>asterids</taxon>
        <taxon>Ericales</taxon>
        <taxon>Ericaceae</taxon>
        <taxon>Ericoideae</taxon>
        <taxon>Rhodoreae</taxon>
        <taxon>Rhododendron</taxon>
    </lineage>
</organism>
<accession>A0AAV6JLG2</accession>
<proteinExistence type="predicted"/>
<dbReference type="Proteomes" id="UP000823749">
    <property type="component" value="Chromosome 7"/>
</dbReference>
<evidence type="ECO:0000313" key="2">
    <source>
        <dbReference type="EMBL" id="KAG5539389.1"/>
    </source>
</evidence>
<name>A0AAV6JLG2_9ERIC</name>
<keyword evidence="3" id="KW-1185">Reference proteome</keyword>
<dbReference type="AlphaFoldDB" id="A0AAV6JLG2"/>
<dbReference type="EMBL" id="JACTNZ010000007">
    <property type="protein sequence ID" value="KAG5539389.1"/>
    <property type="molecule type" value="Genomic_DNA"/>
</dbReference>
<feature type="region of interest" description="Disordered" evidence="1">
    <location>
        <begin position="107"/>
        <end position="126"/>
    </location>
</feature>